<gene>
    <name evidence="1" type="ORF">EDC45_0747</name>
</gene>
<comment type="caution">
    <text evidence="1">The sequence shown here is derived from an EMBL/GenBank/DDBJ whole genome shotgun (WGS) entry which is preliminary data.</text>
</comment>
<accession>A0A4R6VBD0</accession>
<dbReference type="Proteomes" id="UP000295657">
    <property type="component" value="Unassembled WGS sequence"/>
</dbReference>
<proteinExistence type="predicted"/>
<name>A0A4R6VBD0_9PAST</name>
<dbReference type="PROSITE" id="PS51257">
    <property type="entry name" value="PROKAR_LIPOPROTEIN"/>
    <property type="match status" value="1"/>
</dbReference>
<dbReference type="OrthoDB" id="5686481at2"/>
<sequence length="102" mass="12261">MKNLIIILSLFFLSGCVDPFLLSYGGSHLIHKMAYWEHIDTKEKAPLKTENDCFDKVTNNNPFSRDNYGQCLYEQGYRFRTSNLLYCFWYMKEECKDYNKFR</sequence>
<organism evidence="1 2">
    <name type="scientific">Mesocricetibacter intestinalis</name>
    <dbReference type="NCBI Taxonomy" id="1521930"/>
    <lineage>
        <taxon>Bacteria</taxon>
        <taxon>Pseudomonadati</taxon>
        <taxon>Pseudomonadota</taxon>
        <taxon>Gammaproteobacteria</taxon>
        <taxon>Pasteurellales</taxon>
        <taxon>Pasteurellaceae</taxon>
        <taxon>Mesocricetibacter</taxon>
    </lineage>
</organism>
<reference evidence="1 2" key="1">
    <citation type="submission" date="2019-03" db="EMBL/GenBank/DDBJ databases">
        <title>Genomic Encyclopedia of Type Strains, Phase IV (KMG-IV): sequencing the most valuable type-strain genomes for metagenomic binning, comparative biology and taxonomic classification.</title>
        <authorList>
            <person name="Goeker M."/>
        </authorList>
    </citation>
    <scope>NUCLEOTIDE SEQUENCE [LARGE SCALE GENOMIC DNA]</scope>
    <source>
        <strain evidence="1 2">DSM 28403</strain>
    </source>
</reference>
<protein>
    <recommendedName>
        <fullName evidence="3">Lipoprotein</fullName>
    </recommendedName>
</protein>
<dbReference type="EMBL" id="SNYQ01000002">
    <property type="protein sequence ID" value="TDQ58955.1"/>
    <property type="molecule type" value="Genomic_DNA"/>
</dbReference>
<dbReference type="RefSeq" id="WP_133543583.1">
    <property type="nucleotide sequence ID" value="NZ_SNYQ01000002.1"/>
</dbReference>
<evidence type="ECO:0000313" key="1">
    <source>
        <dbReference type="EMBL" id="TDQ58955.1"/>
    </source>
</evidence>
<evidence type="ECO:0008006" key="3">
    <source>
        <dbReference type="Google" id="ProtNLM"/>
    </source>
</evidence>
<evidence type="ECO:0000313" key="2">
    <source>
        <dbReference type="Proteomes" id="UP000295657"/>
    </source>
</evidence>
<keyword evidence="2" id="KW-1185">Reference proteome</keyword>
<dbReference type="AlphaFoldDB" id="A0A4R6VBD0"/>